<dbReference type="SUPFAM" id="SSF55073">
    <property type="entry name" value="Nucleotide cyclase"/>
    <property type="match status" value="1"/>
</dbReference>
<dbReference type="Proteomes" id="UP000031572">
    <property type="component" value="Unassembled WGS sequence"/>
</dbReference>
<dbReference type="STRING" id="709839.TSA66_03690"/>
<evidence type="ECO:0000259" key="2">
    <source>
        <dbReference type="PROSITE" id="PS50887"/>
    </source>
</evidence>
<gene>
    <name evidence="3" type="ORF">TSA66_03690</name>
</gene>
<dbReference type="AlphaFoldDB" id="A0A0C2BFU0"/>
<dbReference type="InterPro" id="IPR029787">
    <property type="entry name" value="Nucleotide_cyclase"/>
</dbReference>
<evidence type="ECO:0000313" key="3">
    <source>
        <dbReference type="EMBL" id="KIF80110.1"/>
    </source>
</evidence>
<organism evidence="3 4">
    <name type="scientific">Noviherbaspirillum autotrophicum</name>
    <dbReference type="NCBI Taxonomy" id="709839"/>
    <lineage>
        <taxon>Bacteria</taxon>
        <taxon>Pseudomonadati</taxon>
        <taxon>Pseudomonadota</taxon>
        <taxon>Betaproteobacteria</taxon>
        <taxon>Burkholderiales</taxon>
        <taxon>Oxalobacteraceae</taxon>
        <taxon>Noviherbaspirillum</taxon>
    </lineage>
</organism>
<keyword evidence="1" id="KW-0472">Membrane</keyword>
<evidence type="ECO:0000256" key="1">
    <source>
        <dbReference type="SAM" id="Phobius"/>
    </source>
</evidence>
<dbReference type="InterPro" id="IPR000160">
    <property type="entry name" value="GGDEF_dom"/>
</dbReference>
<comment type="caution">
    <text evidence="3">The sequence shown here is derived from an EMBL/GenBank/DDBJ whole genome shotgun (WGS) entry which is preliminary data.</text>
</comment>
<protein>
    <recommendedName>
        <fullName evidence="2">GGDEF domain-containing protein</fullName>
    </recommendedName>
</protein>
<keyword evidence="1" id="KW-0812">Transmembrane</keyword>
<feature type="transmembrane region" description="Helical" evidence="1">
    <location>
        <begin position="56"/>
        <end position="80"/>
    </location>
</feature>
<name>A0A0C2BFU0_9BURK</name>
<feature type="transmembrane region" description="Helical" evidence="1">
    <location>
        <begin position="92"/>
        <end position="114"/>
    </location>
</feature>
<dbReference type="PANTHER" id="PTHR46663:SF2">
    <property type="entry name" value="GGDEF DOMAIN-CONTAINING PROTEIN"/>
    <property type="match status" value="1"/>
</dbReference>
<dbReference type="PANTHER" id="PTHR46663">
    <property type="entry name" value="DIGUANYLATE CYCLASE DGCT-RELATED"/>
    <property type="match status" value="1"/>
</dbReference>
<proteinExistence type="predicted"/>
<reference evidence="3 4" key="1">
    <citation type="submission" date="2014-12" db="EMBL/GenBank/DDBJ databases">
        <title>Denitrispirillum autotrophicum gen. nov., sp. nov., Denitrifying, Facultatively Autotrophic Bacteria Isolated from Rice Paddy Soil.</title>
        <authorList>
            <person name="Ishii S."/>
            <person name="Ashida N."/>
            <person name="Ohno H."/>
            <person name="Otsuka S."/>
            <person name="Yokota A."/>
            <person name="Senoo K."/>
        </authorList>
    </citation>
    <scope>NUCLEOTIDE SEQUENCE [LARGE SCALE GENOMIC DNA]</scope>
    <source>
        <strain evidence="3 4">TSA66</strain>
    </source>
</reference>
<dbReference type="NCBIfam" id="TIGR00254">
    <property type="entry name" value="GGDEF"/>
    <property type="match status" value="1"/>
</dbReference>
<dbReference type="Gene3D" id="3.30.70.270">
    <property type="match status" value="1"/>
</dbReference>
<dbReference type="PROSITE" id="PS50887">
    <property type="entry name" value="GGDEF"/>
    <property type="match status" value="1"/>
</dbReference>
<feature type="transmembrane region" description="Helical" evidence="1">
    <location>
        <begin position="21"/>
        <end position="44"/>
    </location>
</feature>
<dbReference type="Pfam" id="PF00990">
    <property type="entry name" value="GGDEF"/>
    <property type="match status" value="1"/>
</dbReference>
<evidence type="ECO:0000313" key="4">
    <source>
        <dbReference type="Proteomes" id="UP000031572"/>
    </source>
</evidence>
<dbReference type="CDD" id="cd01949">
    <property type="entry name" value="GGDEF"/>
    <property type="match status" value="1"/>
</dbReference>
<accession>A0A0C2BFU0</accession>
<dbReference type="InterPro" id="IPR043128">
    <property type="entry name" value="Rev_trsase/Diguanyl_cyclase"/>
</dbReference>
<feature type="domain" description="GGDEF" evidence="2">
    <location>
        <begin position="224"/>
        <end position="358"/>
    </location>
</feature>
<dbReference type="EMBL" id="JWJG01000028">
    <property type="protein sequence ID" value="KIF80110.1"/>
    <property type="molecule type" value="Genomic_DNA"/>
</dbReference>
<dbReference type="SMART" id="SM00267">
    <property type="entry name" value="GGDEF"/>
    <property type="match status" value="1"/>
</dbReference>
<keyword evidence="1" id="KW-1133">Transmembrane helix</keyword>
<dbReference type="InterPro" id="IPR052163">
    <property type="entry name" value="DGC-Regulatory_Protein"/>
</dbReference>
<keyword evidence="4" id="KW-1185">Reference proteome</keyword>
<feature type="transmembrane region" description="Helical" evidence="1">
    <location>
        <begin position="151"/>
        <end position="168"/>
    </location>
</feature>
<sequence length="366" mass="39673">MKVLLRKSMTRIPRLNLGNEMGHACFRVFCGIVLSGFIALTYALGQIDDLRSAMLAAATFNAFGLAWLGVVGASLFTFKIRRIISILLDQALFAYALYLGGPALAPAIWGPVLMAIGNGMRNGPSFSRLSALSGAVFLSAAMWFSPFWHKLPLIAEGLVLSVLILPWYTQVLSKQIAQAKRKFKLRAAQFEFASKTDSLTGLLNRSGFFVALENLLADIETKSIRGAVMLLDLDGFKAINDTCGHSAGDAALKEIGMRLMRYLSNGDRVARIGGDEFGIALVDTASHEAVEQLAQELIEAIAAIRIPADAGLRLGASIGICLLPDERFTNSSAIMEETDRLMYQAKRAGKNCFRSSRVLAATENCV</sequence>